<dbReference type="Proteomes" id="UP000254794">
    <property type="component" value="Unassembled WGS sequence"/>
</dbReference>
<organism evidence="4 5">
    <name type="scientific">Legionella busanensis</name>
    <dbReference type="NCBI Taxonomy" id="190655"/>
    <lineage>
        <taxon>Bacteria</taxon>
        <taxon>Pseudomonadati</taxon>
        <taxon>Pseudomonadota</taxon>
        <taxon>Gammaproteobacteria</taxon>
        <taxon>Legionellales</taxon>
        <taxon>Legionellaceae</taxon>
        <taxon>Legionella</taxon>
    </lineage>
</organism>
<dbReference type="RefSeq" id="WP_115330001.1">
    <property type="nucleotide sequence ID" value="NZ_CAAAHP010000009.1"/>
</dbReference>
<dbReference type="AlphaFoldDB" id="A0A378JJ11"/>
<keyword evidence="2" id="KW-1277">Toxin-antitoxin system</keyword>
<evidence type="ECO:0000313" key="5">
    <source>
        <dbReference type="Proteomes" id="UP000254794"/>
    </source>
</evidence>
<dbReference type="OrthoDB" id="9804759at2"/>
<name>A0A378JJ11_9GAMM</name>
<accession>A0A378JJ11</accession>
<dbReference type="GO" id="GO:0045333">
    <property type="term" value="P:cellular respiration"/>
    <property type="evidence" value="ECO:0007669"/>
    <property type="project" value="InterPro"/>
</dbReference>
<dbReference type="InterPro" id="IPR023393">
    <property type="entry name" value="START-like_dom_sf"/>
</dbReference>
<dbReference type="Gene3D" id="3.30.530.20">
    <property type="match status" value="1"/>
</dbReference>
<dbReference type="InterPro" id="IPR044996">
    <property type="entry name" value="COQ10-like"/>
</dbReference>
<dbReference type="CDD" id="cd07813">
    <property type="entry name" value="COQ10p_like"/>
    <property type="match status" value="1"/>
</dbReference>
<protein>
    <submittedName>
        <fullName evidence="4">Oligoketide cyclase/lipid transport protein</fullName>
    </submittedName>
</protein>
<evidence type="ECO:0000313" key="4">
    <source>
        <dbReference type="EMBL" id="STX50303.1"/>
    </source>
</evidence>
<evidence type="ECO:0000256" key="2">
    <source>
        <dbReference type="ARBA" id="ARBA00022649"/>
    </source>
</evidence>
<evidence type="ECO:0000256" key="1">
    <source>
        <dbReference type="ARBA" id="ARBA00008918"/>
    </source>
</evidence>
<reference evidence="4 5" key="1">
    <citation type="submission" date="2018-06" db="EMBL/GenBank/DDBJ databases">
        <authorList>
            <consortium name="Pathogen Informatics"/>
            <person name="Doyle S."/>
        </authorList>
    </citation>
    <scope>NUCLEOTIDE SEQUENCE [LARGE SCALE GENOMIC DNA]</scope>
    <source>
        <strain evidence="4 5">NCTC13316</strain>
    </source>
</reference>
<gene>
    <name evidence="4" type="primary">ratA</name>
    <name evidence="4" type="ORF">NCTC13316_00379</name>
</gene>
<dbReference type="Pfam" id="PF03364">
    <property type="entry name" value="Polyketide_cyc"/>
    <property type="match status" value="1"/>
</dbReference>
<proteinExistence type="inferred from homology"/>
<sequence length="145" mass="16692">MTSVKKLRVVPFSCEQMFNLVNDVERYHEFLPYCSASNVNYRDEDEIQATLVITAAGISKSFTTRNLQQLNKMIEIRLVDGPFKHLEGFWRFDEVPGGGCQIGFDLEFEFAGRMFAFLLGSVFEQVTDKMVDAFCERAEFIYGRS</sequence>
<dbReference type="GO" id="GO:0048039">
    <property type="term" value="F:ubiquinone binding"/>
    <property type="evidence" value="ECO:0007669"/>
    <property type="project" value="InterPro"/>
</dbReference>
<dbReference type="PANTHER" id="PTHR12901">
    <property type="entry name" value="SPERM PROTEIN HOMOLOG"/>
    <property type="match status" value="1"/>
</dbReference>
<comment type="similarity">
    <text evidence="1">Belongs to the ribosome association toxin RatA family.</text>
</comment>
<dbReference type="SUPFAM" id="SSF55961">
    <property type="entry name" value="Bet v1-like"/>
    <property type="match status" value="1"/>
</dbReference>
<evidence type="ECO:0000259" key="3">
    <source>
        <dbReference type="Pfam" id="PF03364"/>
    </source>
</evidence>
<keyword evidence="5" id="KW-1185">Reference proteome</keyword>
<feature type="domain" description="Coenzyme Q-binding protein COQ10 START" evidence="3">
    <location>
        <begin position="10"/>
        <end position="135"/>
    </location>
</feature>
<dbReference type="PANTHER" id="PTHR12901:SF10">
    <property type="entry name" value="COENZYME Q-BINDING PROTEIN COQ10, MITOCHONDRIAL"/>
    <property type="match status" value="1"/>
</dbReference>
<dbReference type="InterPro" id="IPR005031">
    <property type="entry name" value="COQ10_START"/>
</dbReference>
<dbReference type="EMBL" id="UGOD01000001">
    <property type="protein sequence ID" value="STX50303.1"/>
    <property type="molecule type" value="Genomic_DNA"/>
</dbReference>